<dbReference type="EMBL" id="JAQMPX010000092">
    <property type="protein sequence ID" value="MDB9139333.1"/>
    <property type="molecule type" value="Genomic_DNA"/>
</dbReference>
<dbReference type="AlphaFoldDB" id="A0AAW6F7F7"/>
<evidence type="ECO:0000313" key="2">
    <source>
        <dbReference type="Proteomes" id="UP001211522"/>
    </source>
</evidence>
<name>A0AAW6F7F7_PARDI</name>
<accession>A0AAW6F7F7</accession>
<organism evidence="1 2">
    <name type="scientific">Parabacteroides distasonis</name>
    <dbReference type="NCBI Taxonomy" id="823"/>
    <lineage>
        <taxon>Bacteria</taxon>
        <taxon>Pseudomonadati</taxon>
        <taxon>Bacteroidota</taxon>
        <taxon>Bacteroidia</taxon>
        <taxon>Bacteroidales</taxon>
        <taxon>Tannerellaceae</taxon>
        <taxon>Parabacteroides</taxon>
    </lineage>
</organism>
<protein>
    <submittedName>
        <fullName evidence="1">Uncharacterized protein</fullName>
    </submittedName>
</protein>
<dbReference type="Proteomes" id="UP001211522">
    <property type="component" value="Unassembled WGS sequence"/>
</dbReference>
<gene>
    <name evidence="1" type="ORF">PN612_12560</name>
</gene>
<evidence type="ECO:0000313" key="1">
    <source>
        <dbReference type="EMBL" id="MDB9139333.1"/>
    </source>
</evidence>
<dbReference type="RefSeq" id="WP_272060370.1">
    <property type="nucleotide sequence ID" value="NZ_JAQMPX010000092.1"/>
</dbReference>
<sequence length="84" mass="10186">MRVYENKEELKAEIKKSFEKYILKRKHLAIHGLRQAKRDSPYTKAWYPLVVSRLYTFMYNSLPNWEVFIKHALQESNEQDLSHT</sequence>
<comment type="caution">
    <text evidence="1">The sequence shown here is derived from an EMBL/GenBank/DDBJ whole genome shotgun (WGS) entry which is preliminary data.</text>
</comment>
<proteinExistence type="predicted"/>
<reference evidence="1" key="1">
    <citation type="submission" date="2023-01" db="EMBL/GenBank/DDBJ databases">
        <title>Human gut microbiome strain richness.</title>
        <authorList>
            <person name="Chen-Liaw A."/>
        </authorList>
    </citation>
    <scope>NUCLEOTIDE SEQUENCE</scope>
    <source>
        <strain evidence="1">D35st1_E5_D35t1_190705</strain>
    </source>
</reference>